<dbReference type="SUPFAM" id="SSF47473">
    <property type="entry name" value="EF-hand"/>
    <property type="match status" value="2"/>
</dbReference>
<evidence type="ECO:0000313" key="6">
    <source>
        <dbReference type="EMBL" id="KAA8532077.1"/>
    </source>
</evidence>
<evidence type="ECO:0000259" key="4">
    <source>
        <dbReference type="PROSITE" id="PS50031"/>
    </source>
</evidence>
<proteinExistence type="predicted"/>
<evidence type="ECO:0000256" key="3">
    <source>
        <dbReference type="SAM" id="MobiDB-lite"/>
    </source>
</evidence>
<dbReference type="InterPro" id="IPR011992">
    <property type="entry name" value="EF-hand-dom_pair"/>
</dbReference>
<dbReference type="InterPro" id="IPR002048">
    <property type="entry name" value="EF_hand_dom"/>
</dbReference>
<evidence type="ECO:0000256" key="2">
    <source>
        <dbReference type="SAM" id="Coils"/>
    </source>
</evidence>
<dbReference type="SMART" id="SM00054">
    <property type="entry name" value="EFh"/>
    <property type="match status" value="4"/>
</dbReference>
<dbReference type="PROSITE" id="PS00018">
    <property type="entry name" value="EF_HAND_1"/>
    <property type="match status" value="1"/>
</dbReference>
<dbReference type="GO" id="GO:0006897">
    <property type="term" value="P:endocytosis"/>
    <property type="evidence" value="ECO:0007669"/>
    <property type="project" value="TreeGrafter"/>
</dbReference>
<keyword evidence="2" id="KW-0175">Coiled coil</keyword>
<dbReference type="Pfam" id="PF12763">
    <property type="entry name" value="EH"/>
    <property type="match status" value="2"/>
</dbReference>
<dbReference type="PROSITE" id="PS50222">
    <property type="entry name" value="EF_HAND_2"/>
    <property type="match status" value="2"/>
</dbReference>
<dbReference type="GO" id="GO:0016197">
    <property type="term" value="P:endosomal transport"/>
    <property type="evidence" value="ECO:0007669"/>
    <property type="project" value="TreeGrafter"/>
</dbReference>
<feature type="compositionally biased region" description="Polar residues" evidence="3">
    <location>
        <begin position="217"/>
        <end position="234"/>
    </location>
</feature>
<keyword evidence="1" id="KW-0106">Calcium</keyword>
<evidence type="ECO:0000313" key="7">
    <source>
        <dbReference type="Proteomes" id="UP000325577"/>
    </source>
</evidence>
<feature type="domain" description="EF-hand" evidence="5">
    <location>
        <begin position="440"/>
        <end position="475"/>
    </location>
</feature>
<feature type="compositionally biased region" description="Polar residues" evidence="3">
    <location>
        <begin position="343"/>
        <end position="367"/>
    </location>
</feature>
<dbReference type="GO" id="GO:0005509">
    <property type="term" value="F:calcium ion binding"/>
    <property type="evidence" value="ECO:0007669"/>
    <property type="project" value="InterPro"/>
</dbReference>
<feature type="compositionally biased region" description="Low complexity" evidence="3">
    <location>
        <begin position="324"/>
        <end position="333"/>
    </location>
</feature>
<accession>A0A5J5ARS8</accession>
<dbReference type="Gene3D" id="1.10.238.10">
    <property type="entry name" value="EF-hand"/>
    <property type="match status" value="2"/>
</dbReference>
<dbReference type="InterPro" id="IPR018247">
    <property type="entry name" value="EF_Hand_1_Ca_BS"/>
</dbReference>
<dbReference type="PANTHER" id="PTHR11216">
    <property type="entry name" value="EH DOMAIN"/>
    <property type="match status" value="1"/>
</dbReference>
<dbReference type="AlphaFoldDB" id="A0A5J5ARS8"/>
<gene>
    <name evidence="6" type="ORF">F0562_006781</name>
</gene>
<organism evidence="6 7">
    <name type="scientific">Nyssa sinensis</name>
    <dbReference type="NCBI Taxonomy" id="561372"/>
    <lineage>
        <taxon>Eukaryota</taxon>
        <taxon>Viridiplantae</taxon>
        <taxon>Streptophyta</taxon>
        <taxon>Embryophyta</taxon>
        <taxon>Tracheophyta</taxon>
        <taxon>Spermatophyta</taxon>
        <taxon>Magnoliopsida</taxon>
        <taxon>eudicotyledons</taxon>
        <taxon>Gunneridae</taxon>
        <taxon>Pentapetalae</taxon>
        <taxon>asterids</taxon>
        <taxon>Cornales</taxon>
        <taxon>Nyssaceae</taxon>
        <taxon>Nyssa</taxon>
    </lineage>
</organism>
<dbReference type="GO" id="GO:0005634">
    <property type="term" value="C:nucleus"/>
    <property type="evidence" value="ECO:0007669"/>
    <property type="project" value="TreeGrafter"/>
</dbReference>
<feature type="domain" description="EF-hand" evidence="5">
    <location>
        <begin position="42"/>
        <end position="77"/>
    </location>
</feature>
<evidence type="ECO:0000256" key="1">
    <source>
        <dbReference type="ARBA" id="ARBA00022837"/>
    </source>
</evidence>
<feature type="domain" description="EH" evidence="4">
    <location>
        <begin position="9"/>
        <end position="99"/>
    </location>
</feature>
<dbReference type="CDD" id="cd00052">
    <property type="entry name" value="EH"/>
    <property type="match status" value="2"/>
</dbReference>
<protein>
    <submittedName>
        <fullName evidence="6">Uncharacterized protein</fullName>
    </submittedName>
</protein>
<feature type="region of interest" description="Disordered" evidence="3">
    <location>
        <begin position="313"/>
        <end position="367"/>
    </location>
</feature>
<evidence type="ECO:0000259" key="5">
    <source>
        <dbReference type="PROSITE" id="PS50222"/>
    </source>
</evidence>
<dbReference type="Proteomes" id="UP000325577">
    <property type="component" value="Linkage Group LG2"/>
</dbReference>
<feature type="coiled-coil region" evidence="2">
    <location>
        <begin position="576"/>
        <end position="610"/>
    </location>
</feature>
<dbReference type="PROSITE" id="PS50031">
    <property type="entry name" value="EH"/>
    <property type="match status" value="2"/>
</dbReference>
<keyword evidence="7" id="KW-1185">Reference proteome</keyword>
<dbReference type="GO" id="GO:0005886">
    <property type="term" value="C:plasma membrane"/>
    <property type="evidence" value="ECO:0007669"/>
    <property type="project" value="TreeGrafter"/>
</dbReference>
<feature type="region of interest" description="Disordered" evidence="3">
    <location>
        <begin position="513"/>
        <end position="552"/>
    </location>
</feature>
<dbReference type="SMART" id="SM00027">
    <property type="entry name" value="EH"/>
    <property type="match status" value="2"/>
</dbReference>
<name>A0A5J5ARS8_9ASTE</name>
<sequence>MAGQNQTQNMDLFDAYYRRADLNQDGRISGEEAVAFFQGSNLPQQVLAQIWMHADQNRTGFLGRAEFYNALKLVTVAQSKRELTPDIVKSALYGPASAKIPVPQINLTAMPPSQSNPMSGTHVPQLNSVTPTASQNVGTKGPQVPANASIGQQSFLSQQNQFMKQPGPMPPGTTFRPQQGVASQVMPLGGSVAASHPLSSNISSDWFGGGTGGTPAGVTSQVPNRGISPSTTQDGFGLAASGLTPATQLRPQAITGLTQAAAPKPHDPNFLSYQAGAKDYKASVVSGNGFASDSVFGDVFSATSSQLKQDFQVPTSSAGGLPVSSAIASSSGSQPTAKPSPVGSLQSAFTQQPMANQHQRVQSTVKQNQQVSAPSFTAYTSTGLPVGAVNSATGQSQHSWPRMTQIDVQKYTKVFVDVDRDRDGKITGEQAHNLFLSWRLPREFLKQVWVLADQDNDSMLSLGEFCIALYLIERSREGRPLPTVLPSSIMFDESLMPATGQHAWANGKAIWGSSPGLQQPKGMPGARPVTPASGVRPPSQVSVSQADEGPRQRKIRVPVLEKQLVYQLSKEEQDSLNSKFQEATEADKKVDELEKEILDSKEKIEICRTKMQELILYKSRCDNRLNEISARVSVDKHEVELLGKKYEEKYKQVGDVASKLTIEEATFRDIQAKKMELYQAIVKMEQGGGGDDIQSSADQIQSDLEELVKSLNDHCKNYGLRAKPTALVELPFGWQPGIQGGAADWNEDWDKFEHEGFTFVKELTLDVQNVIARSQTEVLISS</sequence>
<dbReference type="OrthoDB" id="524326at2759"/>
<dbReference type="PANTHER" id="PTHR11216:SF161">
    <property type="entry name" value="CALCIUM-BINDING EF HAND FAMILY PROTEIN"/>
    <property type="match status" value="1"/>
</dbReference>
<reference evidence="6 7" key="1">
    <citation type="submission" date="2019-09" db="EMBL/GenBank/DDBJ databases">
        <title>A chromosome-level genome assembly of the Chinese tupelo Nyssa sinensis.</title>
        <authorList>
            <person name="Yang X."/>
            <person name="Kang M."/>
            <person name="Yang Y."/>
            <person name="Xiong H."/>
            <person name="Wang M."/>
            <person name="Zhang Z."/>
            <person name="Wang Z."/>
            <person name="Wu H."/>
            <person name="Ma T."/>
            <person name="Liu J."/>
            <person name="Xi Z."/>
        </authorList>
    </citation>
    <scope>NUCLEOTIDE SEQUENCE [LARGE SCALE GENOMIC DNA]</scope>
    <source>
        <strain evidence="6">J267</strain>
        <tissue evidence="6">Leaf</tissue>
    </source>
</reference>
<dbReference type="EMBL" id="CM018043">
    <property type="protein sequence ID" value="KAA8532077.1"/>
    <property type="molecule type" value="Genomic_DNA"/>
</dbReference>
<feature type="region of interest" description="Disordered" evidence="3">
    <location>
        <begin position="206"/>
        <end position="240"/>
    </location>
</feature>
<dbReference type="InterPro" id="IPR000261">
    <property type="entry name" value="EH_dom"/>
</dbReference>
<feature type="domain" description="EH" evidence="4">
    <location>
        <begin position="407"/>
        <end position="490"/>
    </location>
</feature>
<dbReference type="GO" id="GO:0005737">
    <property type="term" value="C:cytoplasm"/>
    <property type="evidence" value="ECO:0007669"/>
    <property type="project" value="TreeGrafter"/>
</dbReference>